<feature type="transmembrane region" description="Helical" evidence="7">
    <location>
        <begin position="21"/>
        <end position="42"/>
    </location>
</feature>
<dbReference type="NCBIfam" id="TIGR00901">
    <property type="entry name" value="2A0125"/>
    <property type="match status" value="1"/>
</dbReference>
<proteinExistence type="predicted"/>
<protein>
    <submittedName>
        <fullName evidence="8">Putative permease</fullName>
    </submittedName>
</protein>
<evidence type="ECO:0000256" key="2">
    <source>
        <dbReference type="ARBA" id="ARBA00022448"/>
    </source>
</evidence>
<dbReference type="AlphaFoldDB" id="A0A024HLS2"/>
<feature type="transmembrane region" description="Helical" evidence="7">
    <location>
        <begin position="48"/>
        <end position="69"/>
    </location>
</feature>
<feature type="compositionally biased region" description="Polar residues" evidence="6">
    <location>
        <begin position="594"/>
        <end position="604"/>
    </location>
</feature>
<gene>
    <name evidence="8" type="ORF">PKB_4502</name>
</gene>
<feature type="transmembrane region" description="Helical" evidence="7">
    <location>
        <begin position="378"/>
        <end position="403"/>
    </location>
</feature>
<organism evidence="8 9">
    <name type="scientific">Pseudomonas knackmussii (strain DSM 6978 / CCUG 54928 / LMG 23759 / B13)</name>
    <dbReference type="NCBI Taxonomy" id="1301098"/>
    <lineage>
        <taxon>Bacteria</taxon>
        <taxon>Pseudomonadati</taxon>
        <taxon>Pseudomonadota</taxon>
        <taxon>Gammaproteobacteria</taxon>
        <taxon>Pseudomonadales</taxon>
        <taxon>Pseudomonadaceae</taxon>
        <taxon>Pseudomonas</taxon>
    </lineage>
</organism>
<dbReference type="OrthoDB" id="9787815at2"/>
<accession>A0A024HLS2</accession>
<dbReference type="InterPro" id="IPR024371">
    <property type="entry name" value="AcetylCoA_trans_1-like"/>
</dbReference>
<dbReference type="EMBL" id="HG322950">
    <property type="protein sequence ID" value="CDF85826.1"/>
    <property type="molecule type" value="Genomic_DNA"/>
</dbReference>
<dbReference type="InterPro" id="IPR036259">
    <property type="entry name" value="MFS_trans_sf"/>
</dbReference>
<feature type="transmembrane region" description="Helical" evidence="7">
    <location>
        <begin position="415"/>
        <end position="436"/>
    </location>
</feature>
<dbReference type="PANTHER" id="PTHR12778:SF10">
    <property type="entry name" value="MAJOR FACILITATOR SUPERFAMILY DOMAIN-CONTAINING PROTEIN 3"/>
    <property type="match status" value="1"/>
</dbReference>
<feature type="transmembrane region" description="Helical" evidence="7">
    <location>
        <begin position="113"/>
        <end position="138"/>
    </location>
</feature>
<dbReference type="GO" id="GO:0008521">
    <property type="term" value="F:acetyl-CoA transmembrane transporter activity"/>
    <property type="evidence" value="ECO:0007669"/>
    <property type="project" value="InterPro"/>
</dbReference>
<dbReference type="Gene3D" id="1.20.1250.20">
    <property type="entry name" value="MFS general substrate transporter like domains"/>
    <property type="match status" value="2"/>
</dbReference>
<evidence type="ECO:0000256" key="5">
    <source>
        <dbReference type="ARBA" id="ARBA00023136"/>
    </source>
</evidence>
<dbReference type="Proteomes" id="UP000025241">
    <property type="component" value="Chromosome I"/>
</dbReference>
<dbReference type="HOGENOM" id="CLU_029352_1_1_6"/>
<reference evidence="8 9" key="1">
    <citation type="submission" date="2013-03" db="EMBL/GenBank/DDBJ databases">
        <authorList>
            <person name="Linke B."/>
        </authorList>
    </citation>
    <scope>NUCLEOTIDE SEQUENCE [LARGE SCALE GENOMIC DNA]</scope>
    <source>
        <strain evidence="8 9">B13</strain>
    </source>
</reference>
<evidence type="ECO:0000256" key="1">
    <source>
        <dbReference type="ARBA" id="ARBA00004141"/>
    </source>
</evidence>
<feature type="region of interest" description="Disordered" evidence="6">
    <location>
        <begin position="584"/>
        <end position="604"/>
    </location>
</feature>
<dbReference type="eggNOG" id="COG2271">
    <property type="taxonomic scope" value="Bacteria"/>
</dbReference>
<keyword evidence="5 7" id="KW-0472">Membrane</keyword>
<feature type="transmembrane region" description="Helical" evidence="7">
    <location>
        <begin position="341"/>
        <end position="366"/>
    </location>
</feature>
<feature type="transmembrane region" description="Helical" evidence="7">
    <location>
        <begin position="443"/>
        <end position="468"/>
    </location>
</feature>
<feature type="transmembrane region" description="Helical" evidence="7">
    <location>
        <begin position="231"/>
        <end position="251"/>
    </location>
</feature>
<dbReference type="Pfam" id="PF13000">
    <property type="entry name" value="Acatn"/>
    <property type="match status" value="1"/>
</dbReference>
<keyword evidence="9" id="KW-1185">Reference proteome</keyword>
<dbReference type="InterPro" id="IPR004752">
    <property type="entry name" value="AmpG_permease/AT-1"/>
</dbReference>
<dbReference type="PANTHER" id="PTHR12778">
    <property type="entry name" value="SOLUTE CARRIER FAMILY 33 ACETYL-COA TRANSPORTER -RELATED"/>
    <property type="match status" value="1"/>
</dbReference>
<feature type="transmembrane region" description="Helical" evidence="7">
    <location>
        <begin position="488"/>
        <end position="514"/>
    </location>
</feature>
<feature type="transmembrane region" description="Helical" evidence="7">
    <location>
        <begin position="308"/>
        <end position="329"/>
    </location>
</feature>
<dbReference type="KEGG" id="pkc:PKB_4502"/>
<feature type="transmembrane region" description="Helical" evidence="7">
    <location>
        <begin position="257"/>
        <end position="275"/>
    </location>
</feature>
<dbReference type="RefSeq" id="WP_043254556.1">
    <property type="nucleotide sequence ID" value="NZ_HG322950.1"/>
</dbReference>
<dbReference type="GO" id="GO:0016020">
    <property type="term" value="C:membrane"/>
    <property type="evidence" value="ECO:0007669"/>
    <property type="project" value="UniProtKB-SubCell"/>
</dbReference>
<feature type="transmembrane region" description="Helical" evidence="7">
    <location>
        <begin position="90"/>
        <end position="107"/>
    </location>
</feature>
<evidence type="ECO:0000256" key="6">
    <source>
        <dbReference type="SAM" id="MobiDB-lite"/>
    </source>
</evidence>
<reference evidence="8 9" key="2">
    <citation type="submission" date="2014-05" db="EMBL/GenBank/DDBJ databases">
        <title>Genome sequence of the 3-chlorobenzoate degrading bacterium Pseudomonas knackmussii B13 shows multiple evidence for horizontal gene transfer.</title>
        <authorList>
            <person name="Miyazaki R."/>
            <person name="Bertelli C."/>
            <person name="Falquet L."/>
            <person name="Robinson-Rechavi M."/>
            <person name="Gharib W."/>
            <person name="Roy S."/>
            <person name="Van der Meer J.R."/>
        </authorList>
    </citation>
    <scope>NUCLEOTIDE SEQUENCE [LARGE SCALE GENOMIC DNA]</scope>
    <source>
        <strain evidence="8 9">B13</strain>
    </source>
</reference>
<dbReference type="PATRIC" id="fig|1301098.3.peg.4489"/>
<keyword evidence="3 7" id="KW-0812">Transmembrane</keyword>
<feature type="transmembrane region" description="Helical" evidence="7">
    <location>
        <begin position="190"/>
        <end position="210"/>
    </location>
</feature>
<sequence>MKQHSWREALVAYKSLASLALLMLGFAAGLPTMLVFTTLSVWLREAGVARETIGFASWLGLVYAFKWVWSPMLDQWRLPWIGKLGRRRSWLVSSQAMIAIGLLGMALCNPQYHLAWLIGLALLVAFASATQDIAIDAYRLEIAENTRQAALAACYMTGYRAAVLLASAGALFLAEWFGSSSLHYSQSAWSLTYGLFSLLILPGLISSLLMREPPLNVQPQPVANSAYAFNHQLFSVLQLLVLLISLPAMLTALTNQAWPRAGLYALFIVLCLSPGGRRQIRPVRELLSRVRRPLLVAAHGKGIPQFDFVHQAVSVIVLIILLVTGTAMFNCASTGKWWLASLYLLIALSCFSAPGRLLMAPVLTPITEFIRRYRWQALLLLGLISTYRLSDTVMGVMAGVFYIDMGFSKEVIATVSKLFGVIMTLLGAGAGGILIARFNILPILFLAGAASAGTNLLFAMLAHMGPISDPLIIQEDVFTLLKTMEPHISMFVLTIMLDNFSGGLAASAFVAYLSSLTNLKFSATQYAMLSSTMLLLPRFIGGYSGSMVEHMGYERFFFLTALLGIPTLLLIGWLWLRRKNGMPNGAPQEESPEQAPSSGRTEHG</sequence>
<evidence type="ECO:0000256" key="7">
    <source>
        <dbReference type="SAM" id="Phobius"/>
    </source>
</evidence>
<feature type="transmembrane region" description="Helical" evidence="7">
    <location>
        <begin position="526"/>
        <end position="544"/>
    </location>
</feature>
<dbReference type="SUPFAM" id="SSF103473">
    <property type="entry name" value="MFS general substrate transporter"/>
    <property type="match status" value="1"/>
</dbReference>
<feature type="transmembrane region" description="Helical" evidence="7">
    <location>
        <begin position="556"/>
        <end position="576"/>
    </location>
</feature>
<comment type="subcellular location">
    <subcellularLocation>
        <location evidence="1">Membrane</location>
        <topology evidence="1">Multi-pass membrane protein</topology>
    </subcellularLocation>
</comment>
<keyword evidence="4 7" id="KW-1133">Transmembrane helix</keyword>
<evidence type="ECO:0000313" key="8">
    <source>
        <dbReference type="EMBL" id="CDF85826.1"/>
    </source>
</evidence>
<feature type="transmembrane region" description="Helical" evidence="7">
    <location>
        <begin position="159"/>
        <end position="178"/>
    </location>
</feature>
<name>A0A024HLS2_PSEKB</name>
<dbReference type="STRING" id="1301098.PKB_4502"/>
<evidence type="ECO:0000313" key="9">
    <source>
        <dbReference type="Proteomes" id="UP000025241"/>
    </source>
</evidence>
<keyword evidence="2" id="KW-0813">Transport</keyword>
<evidence type="ECO:0000256" key="3">
    <source>
        <dbReference type="ARBA" id="ARBA00022692"/>
    </source>
</evidence>
<evidence type="ECO:0000256" key="4">
    <source>
        <dbReference type="ARBA" id="ARBA00022989"/>
    </source>
</evidence>
<dbReference type="GO" id="GO:0035348">
    <property type="term" value="P:acetyl-CoA transmembrane transport"/>
    <property type="evidence" value="ECO:0007669"/>
    <property type="project" value="InterPro"/>
</dbReference>